<feature type="signal peptide" evidence="2">
    <location>
        <begin position="1"/>
        <end position="19"/>
    </location>
</feature>
<organism evidence="3 4">
    <name type="scientific">Glycomyces rhizosphaerae</name>
    <dbReference type="NCBI Taxonomy" id="2054422"/>
    <lineage>
        <taxon>Bacteria</taxon>
        <taxon>Bacillati</taxon>
        <taxon>Actinomycetota</taxon>
        <taxon>Actinomycetes</taxon>
        <taxon>Glycomycetales</taxon>
        <taxon>Glycomycetaceae</taxon>
        <taxon>Glycomyces</taxon>
    </lineage>
</organism>
<keyword evidence="2" id="KW-0732">Signal</keyword>
<protein>
    <recommendedName>
        <fullName evidence="5">Secreted protein</fullName>
    </recommendedName>
</protein>
<dbReference type="RefSeq" id="WP_387975832.1">
    <property type="nucleotide sequence ID" value="NZ_JBHRWO010000010.1"/>
</dbReference>
<evidence type="ECO:0000256" key="1">
    <source>
        <dbReference type="SAM" id="MobiDB-lite"/>
    </source>
</evidence>
<dbReference type="PROSITE" id="PS51257">
    <property type="entry name" value="PROKAR_LIPOPROTEIN"/>
    <property type="match status" value="1"/>
</dbReference>
<evidence type="ECO:0000313" key="4">
    <source>
        <dbReference type="Proteomes" id="UP001595712"/>
    </source>
</evidence>
<feature type="region of interest" description="Disordered" evidence="1">
    <location>
        <begin position="63"/>
        <end position="92"/>
    </location>
</feature>
<feature type="region of interest" description="Disordered" evidence="1">
    <location>
        <begin position="133"/>
        <end position="187"/>
    </location>
</feature>
<feature type="compositionally biased region" description="Acidic residues" evidence="1">
    <location>
        <begin position="41"/>
        <end position="50"/>
    </location>
</feature>
<evidence type="ECO:0008006" key="5">
    <source>
        <dbReference type="Google" id="ProtNLM"/>
    </source>
</evidence>
<gene>
    <name evidence="3" type="ORF">ACFO8M_13305</name>
</gene>
<accession>A0ABV7Q0Z9</accession>
<feature type="compositionally biased region" description="Low complexity" evidence="1">
    <location>
        <begin position="161"/>
        <end position="170"/>
    </location>
</feature>
<dbReference type="EMBL" id="JBHRWO010000010">
    <property type="protein sequence ID" value="MFC3493454.1"/>
    <property type="molecule type" value="Genomic_DNA"/>
</dbReference>
<name>A0ABV7Q0Z9_9ACTN</name>
<evidence type="ECO:0000313" key="3">
    <source>
        <dbReference type="EMBL" id="MFC3493454.1"/>
    </source>
</evidence>
<proteinExistence type="predicted"/>
<feature type="chain" id="PRO_5046123608" description="Secreted protein" evidence="2">
    <location>
        <begin position="20"/>
        <end position="187"/>
    </location>
</feature>
<feature type="compositionally biased region" description="Acidic residues" evidence="1">
    <location>
        <begin position="177"/>
        <end position="187"/>
    </location>
</feature>
<feature type="region of interest" description="Disordered" evidence="1">
    <location>
        <begin position="23"/>
        <end position="50"/>
    </location>
</feature>
<dbReference type="Proteomes" id="UP001595712">
    <property type="component" value="Unassembled WGS sequence"/>
</dbReference>
<comment type="caution">
    <text evidence="3">The sequence shown here is derived from an EMBL/GenBank/DDBJ whole genome shotgun (WGS) entry which is preliminary data.</text>
</comment>
<reference evidence="4" key="1">
    <citation type="journal article" date="2019" name="Int. J. Syst. Evol. Microbiol.">
        <title>The Global Catalogue of Microorganisms (GCM) 10K type strain sequencing project: providing services to taxonomists for standard genome sequencing and annotation.</title>
        <authorList>
            <consortium name="The Broad Institute Genomics Platform"/>
            <consortium name="The Broad Institute Genome Sequencing Center for Infectious Disease"/>
            <person name="Wu L."/>
            <person name="Ma J."/>
        </authorList>
    </citation>
    <scope>NUCLEOTIDE SEQUENCE [LARGE SCALE GENOMIC DNA]</scope>
    <source>
        <strain evidence="4">CGMCC 4.7396</strain>
    </source>
</reference>
<sequence>MRRYKIALLLGLLALSAAACSDKDDGGGVADVGGTATESASAEEDEEKDGFEEALAYSECMRDNGIADFPDPEQQGEGGVGLSLPEGMDPADEDFKAAEDACKDLMPGPEEGETIDPEIYEALLDYSECMRENGITEFPDPQPNGGIIMNGDMGVDPESEAFQAADAACADLRPDEGEGPENTSEDE</sequence>
<evidence type="ECO:0000256" key="2">
    <source>
        <dbReference type="SAM" id="SignalP"/>
    </source>
</evidence>
<keyword evidence="4" id="KW-1185">Reference proteome</keyword>